<keyword evidence="7 8" id="KW-0624">Polysaccharide degradation</keyword>
<feature type="domain" description="GH10" evidence="10">
    <location>
        <begin position="61"/>
        <end position="342"/>
    </location>
</feature>
<dbReference type="GO" id="GO:0045493">
    <property type="term" value="P:xylan catabolic process"/>
    <property type="evidence" value="ECO:0007669"/>
    <property type="project" value="UniProtKB-KW"/>
</dbReference>
<dbReference type="InterPro" id="IPR001000">
    <property type="entry name" value="GH10_dom"/>
</dbReference>
<keyword evidence="5 8" id="KW-0119">Carbohydrate metabolism</keyword>
<comment type="similarity">
    <text evidence="2 8">Belongs to the glycosyl hydrolase 10 (cellulase F) family.</text>
</comment>
<evidence type="ECO:0000259" key="10">
    <source>
        <dbReference type="PROSITE" id="PS51760"/>
    </source>
</evidence>
<keyword evidence="9" id="KW-0732">Signal</keyword>
<dbReference type="PRINTS" id="PR00134">
    <property type="entry name" value="GLHYDRLASE10"/>
</dbReference>
<dbReference type="STRING" id="196109.A0A136IYH1"/>
<dbReference type="Gene3D" id="3.20.20.80">
    <property type="entry name" value="Glycosidases"/>
    <property type="match status" value="1"/>
</dbReference>
<gene>
    <name evidence="11" type="ORF">Micbo1qcDRAFT_226982</name>
</gene>
<dbReference type="SMART" id="SM00633">
    <property type="entry name" value="Glyco_10"/>
    <property type="match status" value="1"/>
</dbReference>
<dbReference type="GO" id="GO:0031176">
    <property type="term" value="F:endo-1,4-beta-xylanase activity"/>
    <property type="evidence" value="ECO:0007669"/>
    <property type="project" value="UniProtKB-EC"/>
</dbReference>
<name>A0A136IYH1_9PEZI</name>
<proteinExistence type="inferred from homology"/>
<evidence type="ECO:0000256" key="3">
    <source>
        <dbReference type="ARBA" id="ARBA00022651"/>
    </source>
</evidence>
<dbReference type="AlphaFoldDB" id="A0A136IYH1"/>
<feature type="chain" id="PRO_5012000477" description="Beta-xylanase" evidence="9">
    <location>
        <begin position="16"/>
        <end position="344"/>
    </location>
</feature>
<keyword evidence="6 8" id="KW-0326">Glycosidase</keyword>
<feature type="signal peptide" evidence="9">
    <location>
        <begin position="1"/>
        <end position="15"/>
    </location>
</feature>
<keyword evidence="3" id="KW-0858">Xylan degradation</keyword>
<dbReference type="PANTHER" id="PTHR31490:SF76">
    <property type="entry name" value="ENDO-1,4-BETA-XYLANASE C"/>
    <property type="match status" value="1"/>
</dbReference>
<dbReference type="Proteomes" id="UP000070501">
    <property type="component" value="Unassembled WGS sequence"/>
</dbReference>
<evidence type="ECO:0000256" key="6">
    <source>
        <dbReference type="ARBA" id="ARBA00023295"/>
    </source>
</evidence>
<reference evidence="12" key="1">
    <citation type="submission" date="2016-02" db="EMBL/GenBank/DDBJ databases">
        <title>Draft genome sequence of Microdochium bolleyi, a fungal endophyte of beachgrass.</title>
        <authorList>
            <consortium name="DOE Joint Genome Institute"/>
            <person name="David A.S."/>
            <person name="May G."/>
            <person name="Haridas S."/>
            <person name="Lim J."/>
            <person name="Wang M."/>
            <person name="Labutti K."/>
            <person name="Lipzen A."/>
            <person name="Barry K."/>
            <person name="Grigoriev I.V."/>
        </authorList>
    </citation>
    <scope>NUCLEOTIDE SEQUENCE [LARGE SCALE GENOMIC DNA]</scope>
    <source>
        <strain evidence="12">J235TASD1</strain>
    </source>
</reference>
<dbReference type="InterPro" id="IPR044846">
    <property type="entry name" value="GH10"/>
</dbReference>
<sequence length="344" mass="37324">MKFATALLLPVLVAALPADFSQNESELAARQLQSGEVLEARQAAISINQRFKAKGKKYLGVATDQGLLNTGKNAAIIKANFGQVSPENSMKWDALEPNRNQFNFGNADALVNFAQQNGQAVRGHTLLWHSQLPQWVKNINDRNTLTQVIQNHIKTIVTRYKGKILQWDVVNEIFNEDGSMRDSVFSRVLGEDFVSIAFKAARAADPAAKLYINDYNLDKANYAKLTKGMVQHVNKWVAAGVPIDGIGSQTHISEGAGSAVQGALQQLAAASVAEVAITELDIKNAPSNDYTAVVRACLNVPKCVGITVWGVSDKDSWRKGENPLLFDGNYNAKAAYNAIASALA</sequence>
<dbReference type="EMBL" id="KQ964253">
    <property type="protein sequence ID" value="KXJ89972.1"/>
    <property type="molecule type" value="Genomic_DNA"/>
</dbReference>
<accession>A0A136IYH1</accession>
<organism evidence="11 12">
    <name type="scientific">Microdochium bolleyi</name>
    <dbReference type="NCBI Taxonomy" id="196109"/>
    <lineage>
        <taxon>Eukaryota</taxon>
        <taxon>Fungi</taxon>
        <taxon>Dikarya</taxon>
        <taxon>Ascomycota</taxon>
        <taxon>Pezizomycotina</taxon>
        <taxon>Sordariomycetes</taxon>
        <taxon>Xylariomycetidae</taxon>
        <taxon>Xylariales</taxon>
        <taxon>Microdochiaceae</taxon>
        <taxon>Microdochium</taxon>
    </lineage>
</organism>
<evidence type="ECO:0000256" key="1">
    <source>
        <dbReference type="ARBA" id="ARBA00000681"/>
    </source>
</evidence>
<evidence type="ECO:0000256" key="5">
    <source>
        <dbReference type="ARBA" id="ARBA00023277"/>
    </source>
</evidence>
<evidence type="ECO:0000256" key="4">
    <source>
        <dbReference type="ARBA" id="ARBA00022801"/>
    </source>
</evidence>
<dbReference type="PANTHER" id="PTHR31490">
    <property type="entry name" value="GLYCOSYL HYDROLASE"/>
    <property type="match status" value="1"/>
</dbReference>
<dbReference type="PROSITE" id="PS51760">
    <property type="entry name" value="GH10_2"/>
    <property type="match status" value="1"/>
</dbReference>
<dbReference type="FunFam" id="3.20.20.80:FF:000094">
    <property type="entry name" value="Endo-1,4-beta-xylanase"/>
    <property type="match status" value="1"/>
</dbReference>
<evidence type="ECO:0000313" key="12">
    <source>
        <dbReference type="Proteomes" id="UP000070501"/>
    </source>
</evidence>
<evidence type="ECO:0000256" key="2">
    <source>
        <dbReference type="ARBA" id="ARBA00007495"/>
    </source>
</evidence>
<dbReference type="SUPFAM" id="SSF51445">
    <property type="entry name" value="(Trans)glycosidases"/>
    <property type="match status" value="1"/>
</dbReference>
<keyword evidence="12" id="KW-1185">Reference proteome</keyword>
<evidence type="ECO:0000256" key="7">
    <source>
        <dbReference type="ARBA" id="ARBA00023326"/>
    </source>
</evidence>
<protein>
    <recommendedName>
        <fullName evidence="8">Beta-xylanase</fullName>
        <ecNumber evidence="8">3.2.1.8</ecNumber>
    </recommendedName>
</protein>
<dbReference type="InParanoid" id="A0A136IYH1"/>
<evidence type="ECO:0000256" key="9">
    <source>
        <dbReference type="SAM" id="SignalP"/>
    </source>
</evidence>
<comment type="catalytic activity">
    <reaction evidence="1 8">
        <text>Endohydrolysis of (1-&gt;4)-beta-D-xylosidic linkages in xylans.</text>
        <dbReference type="EC" id="3.2.1.8"/>
    </reaction>
</comment>
<dbReference type="OrthoDB" id="3055998at2759"/>
<keyword evidence="4 8" id="KW-0378">Hydrolase</keyword>
<dbReference type="Pfam" id="PF00331">
    <property type="entry name" value="Glyco_hydro_10"/>
    <property type="match status" value="1"/>
</dbReference>
<dbReference type="EC" id="3.2.1.8" evidence="8"/>
<dbReference type="InterPro" id="IPR017853">
    <property type="entry name" value="GH"/>
</dbReference>
<evidence type="ECO:0000256" key="8">
    <source>
        <dbReference type="RuleBase" id="RU361174"/>
    </source>
</evidence>
<evidence type="ECO:0000313" key="11">
    <source>
        <dbReference type="EMBL" id="KXJ89972.1"/>
    </source>
</evidence>